<dbReference type="InterPro" id="IPR002656">
    <property type="entry name" value="Acyl_transf_3_dom"/>
</dbReference>
<gene>
    <name evidence="4" type="ORF">GCM10009107_01240</name>
</gene>
<name>A0ABN1JHX1_9BURK</name>
<evidence type="ECO:0000256" key="2">
    <source>
        <dbReference type="SAM" id="Phobius"/>
    </source>
</evidence>
<sequence length="391" mass="41798">MSRVTALPACTAAGQGLPLITLGKAIASQLIVWHHLAIYSPMRAVVDPLAPELFAWLANPARMAVQVFLVMAGFLAARSLLPSPGAPASLGLPELPGKLLQRYRRLVPPCLVAMLLAILSAALARSFSDDPQLPGAPTAMQLLANVLLLQDILGEEALSAGLWYVAIDLQLFAMLLAVLGLRCCMPARWRAALTLLSVAGLAALSWLLLNRDPHWDAWAPYFFGAYGAGLLAAWVRQAQAGWARRCAWLALAALVAISLSLAWRDRVLLAGLCALALALPPEGRGAGSWLRALPQRLAQLPAISWLARVSYSVFLAHYPVCLLVGALVAWAWPEALLLNSLGLLAAWSLSLLIGWLLHLKVELPALRSGGSRTAPAHTQAEPAWAGARVTR</sequence>
<keyword evidence="5" id="KW-1185">Reference proteome</keyword>
<keyword evidence="2" id="KW-0812">Transmembrane</keyword>
<dbReference type="EMBL" id="BAAAEW010000002">
    <property type="protein sequence ID" value="GAA0739997.1"/>
    <property type="molecule type" value="Genomic_DNA"/>
</dbReference>
<dbReference type="PANTHER" id="PTHR23028">
    <property type="entry name" value="ACETYLTRANSFERASE"/>
    <property type="match status" value="1"/>
</dbReference>
<evidence type="ECO:0000313" key="5">
    <source>
        <dbReference type="Proteomes" id="UP001500279"/>
    </source>
</evidence>
<protein>
    <recommendedName>
        <fullName evidence="3">Acyltransferase 3 domain-containing protein</fullName>
    </recommendedName>
</protein>
<accession>A0ABN1JHX1</accession>
<comment type="caution">
    <text evidence="4">The sequence shown here is derived from an EMBL/GenBank/DDBJ whole genome shotgun (WGS) entry which is preliminary data.</text>
</comment>
<organism evidence="4 5">
    <name type="scientific">Ideonella azotifigens</name>
    <dbReference type="NCBI Taxonomy" id="513160"/>
    <lineage>
        <taxon>Bacteria</taxon>
        <taxon>Pseudomonadati</taxon>
        <taxon>Pseudomonadota</taxon>
        <taxon>Betaproteobacteria</taxon>
        <taxon>Burkholderiales</taxon>
        <taxon>Sphaerotilaceae</taxon>
        <taxon>Ideonella</taxon>
    </lineage>
</organism>
<feature type="domain" description="Acyltransferase 3" evidence="3">
    <location>
        <begin position="21"/>
        <end position="357"/>
    </location>
</feature>
<feature type="transmembrane region" description="Helical" evidence="2">
    <location>
        <begin position="338"/>
        <end position="357"/>
    </location>
</feature>
<dbReference type="Pfam" id="PF01757">
    <property type="entry name" value="Acyl_transf_3"/>
    <property type="match status" value="1"/>
</dbReference>
<feature type="region of interest" description="Disordered" evidence="1">
    <location>
        <begin position="371"/>
        <end position="391"/>
    </location>
</feature>
<evidence type="ECO:0000256" key="1">
    <source>
        <dbReference type="SAM" id="MobiDB-lite"/>
    </source>
</evidence>
<proteinExistence type="predicted"/>
<keyword evidence="2" id="KW-0472">Membrane</keyword>
<feature type="transmembrane region" description="Helical" evidence="2">
    <location>
        <begin position="215"/>
        <end position="234"/>
    </location>
</feature>
<dbReference type="RefSeq" id="WP_231012769.1">
    <property type="nucleotide sequence ID" value="NZ_BAAAEW010000002.1"/>
</dbReference>
<feature type="transmembrane region" description="Helical" evidence="2">
    <location>
        <begin position="106"/>
        <end position="124"/>
    </location>
</feature>
<feature type="transmembrane region" description="Helical" evidence="2">
    <location>
        <begin position="311"/>
        <end position="332"/>
    </location>
</feature>
<keyword evidence="2" id="KW-1133">Transmembrane helix</keyword>
<evidence type="ECO:0000313" key="4">
    <source>
        <dbReference type="EMBL" id="GAA0739997.1"/>
    </source>
</evidence>
<dbReference type="Proteomes" id="UP001500279">
    <property type="component" value="Unassembled WGS sequence"/>
</dbReference>
<feature type="transmembrane region" description="Helical" evidence="2">
    <location>
        <begin position="191"/>
        <end position="209"/>
    </location>
</feature>
<dbReference type="InterPro" id="IPR050879">
    <property type="entry name" value="Acyltransferase_3"/>
</dbReference>
<reference evidence="4 5" key="1">
    <citation type="journal article" date="2019" name="Int. J. Syst. Evol. Microbiol.">
        <title>The Global Catalogue of Microorganisms (GCM) 10K type strain sequencing project: providing services to taxonomists for standard genome sequencing and annotation.</title>
        <authorList>
            <consortium name="The Broad Institute Genomics Platform"/>
            <consortium name="The Broad Institute Genome Sequencing Center for Infectious Disease"/>
            <person name="Wu L."/>
            <person name="Ma J."/>
        </authorList>
    </citation>
    <scope>NUCLEOTIDE SEQUENCE [LARGE SCALE GENOMIC DNA]</scope>
    <source>
        <strain evidence="4 5">JCM 15503</strain>
    </source>
</reference>
<dbReference type="PANTHER" id="PTHR23028:SF53">
    <property type="entry name" value="ACYL_TRANSF_3 DOMAIN-CONTAINING PROTEIN"/>
    <property type="match status" value="1"/>
</dbReference>
<feature type="transmembrane region" description="Helical" evidence="2">
    <location>
        <begin position="161"/>
        <end position="179"/>
    </location>
</feature>
<evidence type="ECO:0000259" key="3">
    <source>
        <dbReference type="Pfam" id="PF01757"/>
    </source>
</evidence>